<name>A0A398C7P9_9BURK</name>
<dbReference type="EMBL" id="QXJC01000003">
    <property type="protein sequence ID" value="RID98809.1"/>
    <property type="molecule type" value="Genomic_DNA"/>
</dbReference>
<keyword evidence="3 5" id="KW-1133">Transmembrane helix</keyword>
<evidence type="ECO:0000256" key="1">
    <source>
        <dbReference type="ARBA" id="ARBA00004141"/>
    </source>
</evidence>
<dbReference type="InterPro" id="IPR006977">
    <property type="entry name" value="Yip1_dom"/>
</dbReference>
<reference evidence="7 8" key="1">
    <citation type="submission" date="2018-09" db="EMBL/GenBank/DDBJ databases">
        <title>Draft genome of Simplicispira sp. NY-02.</title>
        <authorList>
            <person name="Im W.T."/>
        </authorList>
    </citation>
    <scope>NUCLEOTIDE SEQUENCE [LARGE SCALE GENOMIC DNA]</scope>
    <source>
        <strain evidence="7 8">NY-02</strain>
    </source>
</reference>
<feature type="transmembrane region" description="Helical" evidence="5">
    <location>
        <begin position="108"/>
        <end position="128"/>
    </location>
</feature>
<feature type="transmembrane region" description="Helical" evidence="5">
    <location>
        <begin position="67"/>
        <end position="96"/>
    </location>
</feature>
<sequence>MNIVERAKSILLAPRPTWQVIDTEPADTASLYTGYLMLLAAIPAVCGFIGMSLIGMGMFGVSMRVPFLWGLVNMVVSYVLSLVGVYVLALIIDLLAPRFGGASSRIQALKVAVYASTAAMLGGVFALLPMLSMLGLLAGLYSIYLLYTGLPILMKSAQEKSAAYTAVVIVAAIVLGLVVGAANALFMPRSASHWAGGDAATVSVRTPGGEVTIDSAGIAAAQKKMEQAARSMERARSQNDPTAMAAATREATAAAAGMLGGGQALEAQTLKAALPEQLGGLARTAFEVQDGAALGLPTSQASAKYGSGERAVRVEIMDLGGLGAMAAAAIGMVQGEKEDQTHAEKTWQEGGRTLHESYAKDGSAAERKIALKNGVLVSVSADHMDIAALRSMADQLDVAKLEHLERKKP</sequence>
<gene>
    <name evidence="7" type="ORF">D3F03_08660</name>
</gene>
<keyword evidence="8" id="KW-1185">Reference proteome</keyword>
<feature type="transmembrane region" description="Helical" evidence="5">
    <location>
        <begin position="166"/>
        <end position="186"/>
    </location>
</feature>
<keyword evidence="4 5" id="KW-0472">Membrane</keyword>
<comment type="subcellular location">
    <subcellularLocation>
        <location evidence="1">Membrane</location>
        <topology evidence="1">Multi-pass membrane protein</topology>
    </subcellularLocation>
</comment>
<protein>
    <submittedName>
        <fullName evidence="7">YIP1 family protein</fullName>
    </submittedName>
</protein>
<feature type="transmembrane region" description="Helical" evidence="5">
    <location>
        <begin position="35"/>
        <end position="61"/>
    </location>
</feature>
<evidence type="ECO:0000256" key="2">
    <source>
        <dbReference type="ARBA" id="ARBA00022692"/>
    </source>
</evidence>
<feature type="domain" description="Yip1" evidence="6">
    <location>
        <begin position="9"/>
        <end position="179"/>
    </location>
</feature>
<evidence type="ECO:0000259" key="6">
    <source>
        <dbReference type="Pfam" id="PF04893"/>
    </source>
</evidence>
<organism evidence="7 8">
    <name type="scientific">Simplicispira hankyongi</name>
    <dbReference type="NCBI Taxonomy" id="2315688"/>
    <lineage>
        <taxon>Bacteria</taxon>
        <taxon>Pseudomonadati</taxon>
        <taxon>Pseudomonadota</taxon>
        <taxon>Betaproteobacteria</taxon>
        <taxon>Burkholderiales</taxon>
        <taxon>Comamonadaceae</taxon>
        <taxon>Simplicispira</taxon>
    </lineage>
</organism>
<dbReference type="Proteomes" id="UP000266302">
    <property type="component" value="Unassembled WGS sequence"/>
</dbReference>
<dbReference type="Pfam" id="PF04893">
    <property type="entry name" value="Yip1"/>
    <property type="match status" value="1"/>
</dbReference>
<evidence type="ECO:0000256" key="5">
    <source>
        <dbReference type="SAM" id="Phobius"/>
    </source>
</evidence>
<comment type="caution">
    <text evidence="7">The sequence shown here is derived from an EMBL/GenBank/DDBJ whole genome shotgun (WGS) entry which is preliminary data.</text>
</comment>
<evidence type="ECO:0000256" key="4">
    <source>
        <dbReference type="ARBA" id="ARBA00023136"/>
    </source>
</evidence>
<dbReference type="GO" id="GO:0016020">
    <property type="term" value="C:membrane"/>
    <property type="evidence" value="ECO:0007669"/>
    <property type="project" value="UniProtKB-SubCell"/>
</dbReference>
<feature type="transmembrane region" description="Helical" evidence="5">
    <location>
        <begin position="134"/>
        <end position="154"/>
    </location>
</feature>
<dbReference type="OrthoDB" id="9808452at2"/>
<evidence type="ECO:0000256" key="3">
    <source>
        <dbReference type="ARBA" id="ARBA00022989"/>
    </source>
</evidence>
<evidence type="ECO:0000313" key="7">
    <source>
        <dbReference type="EMBL" id="RID98809.1"/>
    </source>
</evidence>
<dbReference type="AlphaFoldDB" id="A0A398C7P9"/>
<accession>A0A398C7P9</accession>
<keyword evidence="2 5" id="KW-0812">Transmembrane</keyword>
<proteinExistence type="predicted"/>
<evidence type="ECO:0000313" key="8">
    <source>
        <dbReference type="Proteomes" id="UP000266302"/>
    </source>
</evidence>